<evidence type="ECO:0000313" key="2">
    <source>
        <dbReference type="Proteomes" id="UP000277212"/>
    </source>
</evidence>
<accession>A0A3M2SJR2</accession>
<dbReference type="SUPFAM" id="SSF53067">
    <property type="entry name" value="Actin-like ATPase domain"/>
    <property type="match status" value="2"/>
</dbReference>
<evidence type="ECO:0000313" key="1">
    <source>
        <dbReference type="EMBL" id="RMJ17790.1"/>
    </source>
</evidence>
<dbReference type="InterPro" id="IPR043129">
    <property type="entry name" value="ATPase_NBD"/>
</dbReference>
<dbReference type="PANTHER" id="PTHR14187:SF82">
    <property type="entry name" value="FAMILY CHAPERONE, PUTATIVE (AFU_ORTHOLOGUE AFUA_7G08575)-RELATED"/>
    <property type="match status" value="1"/>
</dbReference>
<gene>
    <name evidence="1" type="ORF">CDV36_002475</name>
</gene>
<dbReference type="Gene3D" id="3.30.420.40">
    <property type="match status" value="1"/>
</dbReference>
<dbReference type="Proteomes" id="UP000277212">
    <property type="component" value="Unassembled WGS sequence"/>
</dbReference>
<organism evidence="1 2">
    <name type="scientific">Fusarium kuroshium</name>
    <dbReference type="NCBI Taxonomy" id="2010991"/>
    <lineage>
        <taxon>Eukaryota</taxon>
        <taxon>Fungi</taxon>
        <taxon>Dikarya</taxon>
        <taxon>Ascomycota</taxon>
        <taxon>Pezizomycotina</taxon>
        <taxon>Sordariomycetes</taxon>
        <taxon>Hypocreomycetidae</taxon>
        <taxon>Hypocreales</taxon>
        <taxon>Nectriaceae</taxon>
        <taxon>Fusarium</taxon>
        <taxon>Fusarium solani species complex</taxon>
    </lineage>
</organism>
<sequence length="662" mass="74291">MDEFDLGPDVVPIEGTTGEAPRFIFCFDFGTTFTGVAWALVNGTSPPRLRDIQVVSAWASDYIQDKVPSLYTYSPEHGQRWGWDIENNMYVIRQPKLELPEPKTLDALKKLKCAVKYDRILREAIENGTRLPIHVTKGPYDVIKDYLLEVAKAAHDSVEKNLPPGQLKDFPIDIVVTHPAEWDERARSMTFKAVHAAFKYGFRDSKLGTSRMTTEPEACAQYTLEAAQSEGIMDIREGECFVVVDAGGGTVDLVSYYVQSLSPFQPKRVTRPSGGKCGATCIDRYFLFEYLPAKLGAEYDTLAPGVLEARDQDQSGGQVVLSTGLQSILKEFQLIKHEFEGRKARGQAGDIKVLNLPHGFGNRNDTTRGIRDGQLLISSADLEIMFQESVPEILRLIEGQLAAVGNKHMQAKAIFLSGGFSGSKYLRDCVEQFARSRDVGFYWPEKESWSAVARGGVVMGFSSGPEYRQAPICHQSPCHIGVVLAEPFATFSHEPDQRYIDTHDGKARAKNNIKWLVLKGDLIENELYVKQRIVRKLPKRMNPASRLTVVFDTWDYIGEHANEPPTNLHETPGRTIERIGAGRREAKKWDFQLPQPKQNQWKAAGNSSGWFQLDMDLEITVTKDRASIQLTPTRRAEYGEPEEPLLNESHVFNPRAAEDGFM</sequence>
<dbReference type="PANTHER" id="PTHR14187">
    <property type="entry name" value="ALPHA KINASE/ELONGATION FACTOR 2 KINASE"/>
    <property type="match status" value="1"/>
</dbReference>
<dbReference type="CDD" id="cd10170">
    <property type="entry name" value="ASKHA_NBD_HSP70"/>
    <property type="match status" value="1"/>
</dbReference>
<dbReference type="OrthoDB" id="2963168at2759"/>
<keyword evidence="2" id="KW-1185">Reference proteome</keyword>
<dbReference type="EMBL" id="NKUJ01000027">
    <property type="protein sequence ID" value="RMJ17790.1"/>
    <property type="molecule type" value="Genomic_DNA"/>
</dbReference>
<comment type="caution">
    <text evidence="1">The sequence shown here is derived from an EMBL/GenBank/DDBJ whole genome shotgun (WGS) entry which is preliminary data.</text>
</comment>
<reference evidence="1 2" key="1">
    <citation type="submission" date="2017-06" db="EMBL/GenBank/DDBJ databases">
        <title>Comparative genomic analysis of Ambrosia Fusariam Clade fungi.</title>
        <authorList>
            <person name="Stajich J.E."/>
            <person name="Carrillo J."/>
            <person name="Kijimoto T."/>
            <person name="Eskalen A."/>
            <person name="O'Donnell K."/>
            <person name="Kasson M."/>
        </authorList>
    </citation>
    <scope>NUCLEOTIDE SEQUENCE [LARGE SCALE GENOMIC DNA]</scope>
    <source>
        <strain evidence="1">UCR3666</strain>
    </source>
</reference>
<proteinExistence type="predicted"/>
<protein>
    <submittedName>
        <fullName evidence="1">Uncharacterized protein</fullName>
    </submittedName>
</protein>
<dbReference type="AlphaFoldDB" id="A0A3M2SJR2"/>
<dbReference type="STRING" id="2010991.A0A3M2SJR2"/>
<name>A0A3M2SJR2_9HYPO</name>